<dbReference type="RefSeq" id="WP_093253005.1">
    <property type="nucleotide sequence ID" value="NZ_FNGP01000005.1"/>
</dbReference>
<keyword evidence="1" id="KW-0812">Transmembrane</keyword>
<feature type="transmembrane region" description="Helical" evidence="1">
    <location>
        <begin position="88"/>
        <end position="112"/>
    </location>
</feature>
<dbReference type="Pfam" id="PF04186">
    <property type="entry name" value="FxsA"/>
    <property type="match status" value="1"/>
</dbReference>
<dbReference type="AlphaFoldDB" id="A0A1G9MGE8"/>
<dbReference type="OrthoDB" id="9792788at2"/>
<feature type="transmembrane region" description="Helical" evidence="1">
    <location>
        <begin position="39"/>
        <end position="59"/>
    </location>
</feature>
<sequence length="181" mass="18883">MAERGRGLSPSTILALVVAPFVLLVVLEVAAIIWVAGEIGWWTLLIMAATSALGLVLFAREGRKSIESVQRAVLTGHGGGRELADTGLVVAGASLLLLPGFISDLVGLLFLLPFTRPLVRGAFGWWLGKMARPVGGGAQTVSIRGDVVADEPGGAGRDPMVIEGTVVDHDEGTESDHGRQP</sequence>
<dbReference type="PANTHER" id="PTHR35335:SF1">
    <property type="entry name" value="UPF0716 PROTEIN FXSA"/>
    <property type="match status" value="1"/>
</dbReference>
<protein>
    <submittedName>
        <fullName evidence="2">UPF0716 protein FxsA</fullName>
    </submittedName>
</protein>
<dbReference type="NCBIfam" id="NF008528">
    <property type="entry name" value="PRK11463.1-2"/>
    <property type="match status" value="1"/>
</dbReference>
<dbReference type="InterPro" id="IPR007313">
    <property type="entry name" value="FxsA"/>
</dbReference>
<keyword evidence="1" id="KW-0472">Membrane</keyword>
<dbReference type="STRING" id="686624.SAMN04488242_2619"/>
<evidence type="ECO:0000313" key="3">
    <source>
        <dbReference type="Proteomes" id="UP000199475"/>
    </source>
</evidence>
<name>A0A1G9MGE8_9ACTN</name>
<organism evidence="2 3">
    <name type="scientific">Tessaracoccus oleiagri</name>
    <dbReference type="NCBI Taxonomy" id="686624"/>
    <lineage>
        <taxon>Bacteria</taxon>
        <taxon>Bacillati</taxon>
        <taxon>Actinomycetota</taxon>
        <taxon>Actinomycetes</taxon>
        <taxon>Propionibacteriales</taxon>
        <taxon>Propionibacteriaceae</taxon>
        <taxon>Tessaracoccus</taxon>
    </lineage>
</organism>
<dbReference type="Proteomes" id="UP000199475">
    <property type="component" value="Unassembled WGS sequence"/>
</dbReference>
<evidence type="ECO:0000256" key="1">
    <source>
        <dbReference type="SAM" id="Phobius"/>
    </source>
</evidence>
<dbReference type="GO" id="GO:0016020">
    <property type="term" value="C:membrane"/>
    <property type="evidence" value="ECO:0007669"/>
    <property type="project" value="InterPro"/>
</dbReference>
<keyword evidence="1" id="KW-1133">Transmembrane helix</keyword>
<keyword evidence="3" id="KW-1185">Reference proteome</keyword>
<dbReference type="PANTHER" id="PTHR35335">
    <property type="entry name" value="UPF0716 PROTEIN FXSA"/>
    <property type="match status" value="1"/>
</dbReference>
<evidence type="ECO:0000313" key="2">
    <source>
        <dbReference type="EMBL" id="SDL73348.1"/>
    </source>
</evidence>
<reference evidence="2 3" key="1">
    <citation type="submission" date="2016-10" db="EMBL/GenBank/DDBJ databases">
        <authorList>
            <person name="de Groot N.N."/>
        </authorList>
    </citation>
    <scope>NUCLEOTIDE SEQUENCE [LARGE SCALE GENOMIC DNA]</scope>
    <source>
        <strain evidence="2 3">CGMCC 1.9159</strain>
    </source>
</reference>
<proteinExistence type="predicted"/>
<accession>A0A1G9MGE8</accession>
<feature type="transmembrane region" description="Helical" evidence="1">
    <location>
        <begin position="12"/>
        <end position="33"/>
    </location>
</feature>
<dbReference type="EMBL" id="FNGP01000005">
    <property type="protein sequence ID" value="SDL73348.1"/>
    <property type="molecule type" value="Genomic_DNA"/>
</dbReference>
<gene>
    <name evidence="2" type="ORF">SAMN04488242_2619</name>
</gene>